<name>S4PYH9_9NEOP</name>
<organism evidence="2">
    <name type="scientific">Pararge aegeria</name>
    <name type="common">speckled wood butterfly</name>
    <dbReference type="NCBI Taxonomy" id="116150"/>
    <lineage>
        <taxon>Eukaryota</taxon>
        <taxon>Metazoa</taxon>
        <taxon>Ecdysozoa</taxon>
        <taxon>Arthropoda</taxon>
        <taxon>Hexapoda</taxon>
        <taxon>Insecta</taxon>
        <taxon>Pterygota</taxon>
        <taxon>Neoptera</taxon>
        <taxon>Endopterygota</taxon>
        <taxon>Lepidoptera</taxon>
        <taxon>Glossata</taxon>
        <taxon>Ditrysia</taxon>
        <taxon>Papilionoidea</taxon>
        <taxon>Nymphalidae</taxon>
        <taxon>Satyrinae</taxon>
        <taxon>Satyrini</taxon>
        <taxon>Parargina</taxon>
        <taxon>Pararge</taxon>
    </lineage>
</organism>
<feature type="compositionally biased region" description="Basic and acidic residues" evidence="1">
    <location>
        <begin position="326"/>
        <end position="348"/>
    </location>
</feature>
<feature type="compositionally biased region" description="Basic and acidic residues" evidence="1">
    <location>
        <begin position="110"/>
        <end position="129"/>
    </location>
</feature>
<feature type="compositionally biased region" description="Basic and acidic residues" evidence="1">
    <location>
        <begin position="508"/>
        <end position="522"/>
    </location>
</feature>
<reference evidence="2" key="2">
    <citation type="submission" date="2013-05" db="EMBL/GenBank/DDBJ databases">
        <authorList>
            <person name="Carter J.-M."/>
            <person name="Baker S.C."/>
            <person name="Pink R."/>
            <person name="Carter D.R.F."/>
            <person name="Collins A."/>
            <person name="Tomlin J."/>
            <person name="Gibbs M."/>
            <person name="Breuker C.J."/>
        </authorList>
    </citation>
    <scope>NUCLEOTIDE SEQUENCE</scope>
    <source>
        <tissue evidence="2">Ovary</tissue>
    </source>
</reference>
<feature type="compositionally biased region" description="Basic residues" evidence="1">
    <location>
        <begin position="552"/>
        <end position="561"/>
    </location>
</feature>
<dbReference type="EMBL" id="GAIX01003258">
    <property type="protein sequence ID" value="JAA89302.1"/>
    <property type="molecule type" value="Transcribed_RNA"/>
</dbReference>
<proteinExistence type="predicted"/>
<feature type="compositionally biased region" description="Basic and acidic residues" evidence="1">
    <location>
        <begin position="247"/>
        <end position="263"/>
    </location>
</feature>
<dbReference type="AlphaFoldDB" id="S4PYH9"/>
<feature type="compositionally biased region" description="Basic and acidic residues" evidence="1">
    <location>
        <begin position="365"/>
        <end position="381"/>
    </location>
</feature>
<accession>S4PYH9</accession>
<evidence type="ECO:0000313" key="2">
    <source>
        <dbReference type="EMBL" id="JAA89302.1"/>
    </source>
</evidence>
<feature type="compositionally biased region" description="Acidic residues" evidence="1">
    <location>
        <begin position="383"/>
        <end position="394"/>
    </location>
</feature>
<feature type="compositionally biased region" description="Basic and acidic residues" evidence="1">
    <location>
        <begin position="303"/>
        <end position="317"/>
    </location>
</feature>
<feature type="compositionally biased region" description="Low complexity" evidence="1">
    <location>
        <begin position="206"/>
        <end position="216"/>
    </location>
</feature>
<feature type="compositionally biased region" description="Basic and acidic residues" evidence="1">
    <location>
        <begin position="276"/>
        <end position="292"/>
    </location>
</feature>
<sequence>MGPAAAGVPPNVLDTAVRQVLKEHRNLIGSPGVEVRNNGSDDESDGDCPNFSIYSAASVHIANSSSTLSEAAPPGLQDLVRLDVTRPPPSPGLRETKPDSDQTPTKTYHPKPEYDEKKKSEEEYKEKVSKRCPITTNKRNPIKIKLNTPSLIKRQVSLYDEEDASREASPEATPEATREASPEASVEAGPEAEAAELDERPDAAEAEPLAALHAPPEQVPEESESDLKSKGAAEKCDDGFQNSIDKLNTKEQNYDSVDEKDCQNAEELPVCVDPPARAKLETHENGEEKFNFDEEENNNESSENDKTDDVARDHDDADVSSEQELSLERSPKTDMDPERVDDNVEKMTESISETEDERSYTPCLDENKSTKDASFEDKGLEGLDTEMISEDEGNEMFSEHERASLADSLVASPAASAAPGEDGEIPDKKREGKKTADGKKKKKKDSKREGKDKDKAKGKKKSEIAFKKLSKSGKERNYRERDKDDKKAERERRHSADSARQRRRKEKRKDLERYDVRTLLTERRRKHKDPFGRDVSPRARSPSPSPPSRSASRARRSPSPS</sequence>
<feature type="region of interest" description="Disordered" evidence="1">
    <location>
        <begin position="67"/>
        <end position="561"/>
    </location>
</feature>
<feature type="compositionally biased region" description="Low complexity" evidence="1">
    <location>
        <begin position="405"/>
        <end position="420"/>
    </location>
</feature>
<reference evidence="2" key="1">
    <citation type="journal article" date="2013" name="BMC Genomics">
        <title>Unscrambling butterfly oogenesis.</title>
        <authorList>
            <person name="Carter J.M."/>
            <person name="Baker S.C."/>
            <person name="Pink R."/>
            <person name="Carter D.R."/>
            <person name="Collins A."/>
            <person name="Tomlin J."/>
            <person name="Gibbs M."/>
            <person name="Breuker C.J."/>
        </authorList>
    </citation>
    <scope>NUCLEOTIDE SEQUENCE</scope>
    <source>
        <tissue evidence="2">Ovary</tissue>
    </source>
</reference>
<protein>
    <submittedName>
        <fullName evidence="2">Uncharacterized protein</fullName>
    </submittedName>
</protein>
<feature type="compositionally biased region" description="Basic and acidic residues" evidence="1">
    <location>
        <begin position="225"/>
        <end position="238"/>
    </location>
</feature>
<feature type="non-terminal residue" evidence="2">
    <location>
        <position position="561"/>
    </location>
</feature>
<feature type="region of interest" description="Disordered" evidence="1">
    <location>
        <begin position="30"/>
        <end position="49"/>
    </location>
</feature>
<evidence type="ECO:0000256" key="1">
    <source>
        <dbReference type="SAM" id="MobiDB-lite"/>
    </source>
</evidence>
<feature type="compositionally biased region" description="Basic and acidic residues" evidence="1">
    <location>
        <begin position="446"/>
        <end position="500"/>
    </location>
</feature>
<feature type="compositionally biased region" description="Basic and acidic residues" evidence="1">
    <location>
        <begin position="425"/>
        <end position="438"/>
    </location>
</feature>